<dbReference type="RefSeq" id="WP_233697779.1">
    <property type="nucleotide sequence ID" value="NZ_JAJNBZ010000016.1"/>
</dbReference>
<feature type="transmembrane region" description="Helical" evidence="1">
    <location>
        <begin position="12"/>
        <end position="33"/>
    </location>
</feature>
<sequence>MQRVYYRRQVVAARFFASLLCAAGIVVLTYAAFTVTMPASVRFGALAAAMIGYSYFGSNMVCSFIALLKPDNALFYYDETSLWNERDWKIGWEDVSDITIEGVRVGILFRPIFPTFNFQLTDGSHLKINTYNAMTELEMKEWKVKLKRQQKAYHSGVLPVDELA</sequence>
<dbReference type="Proteomes" id="UP001199916">
    <property type="component" value="Unassembled WGS sequence"/>
</dbReference>
<dbReference type="EMBL" id="JAJNBZ010000016">
    <property type="protein sequence ID" value="MCE5171245.1"/>
    <property type="molecule type" value="Genomic_DNA"/>
</dbReference>
<keyword evidence="1" id="KW-0472">Membrane</keyword>
<name>A0ABS8YH00_9BACL</name>
<evidence type="ECO:0000313" key="2">
    <source>
        <dbReference type="EMBL" id="MCE5171245.1"/>
    </source>
</evidence>
<gene>
    <name evidence="2" type="ORF">LQV63_18255</name>
</gene>
<comment type="caution">
    <text evidence="2">The sequence shown here is derived from an EMBL/GenBank/DDBJ whole genome shotgun (WGS) entry which is preliminary data.</text>
</comment>
<keyword evidence="1" id="KW-0812">Transmembrane</keyword>
<accession>A0ABS8YH00</accession>
<protein>
    <recommendedName>
        <fullName evidence="4">YcxB-like protein domain-containing protein</fullName>
    </recommendedName>
</protein>
<evidence type="ECO:0008006" key="4">
    <source>
        <dbReference type="Google" id="ProtNLM"/>
    </source>
</evidence>
<organism evidence="2 3">
    <name type="scientific">Paenibacillus profundus</name>
    <dbReference type="NCBI Taxonomy" id="1173085"/>
    <lineage>
        <taxon>Bacteria</taxon>
        <taxon>Bacillati</taxon>
        <taxon>Bacillota</taxon>
        <taxon>Bacilli</taxon>
        <taxon>Bacillales</taxon>
        <taxon>Paenibacillaceae</taxon>
        <taxon>Paenibacillus</taxon>
    </lineage>
</organism>
<reference evidence="2 3" key="1">
    <citation type="submission" date="2021-11" db="EMBL/GenBank/DDBJ databases">
        <title>Draft genome sequence of Paenibacillus profundus YoMME, a new Gram-positive bacteria with exoelectrogenic properties.</title>
        <authorList>
            <person name="Hubenova Y."/>
            <person name="Hubenova E."/>
            <person name="Manasiev Y."/>
            <person name="Peykov S."/>
            <person name="Mitov M."/>
        </authorList>
    </citation>
    <scope>NUCLEOTIDE SEQUENCE [LARGE SCALE GENOMIC DNA]</scope>
    <source>
        <strain evidence="2 3">YoMME</strain>
    </source>
</reference>
<feature type="transmembrane region" description="Helical" evidence="1">
    <location>
        <begin position="45"/>
        <end position="68"/>
    </location>
</feature>
<keyword evidence="3" id="KW-1185">Reference proteome</keyword>
<keyword evidence="1" id="KW-1133">Transmembrane helix</keyword>
<proteinExistence type="predicted"/>
<evidence type="ECO:0000313" key="3">
    <source>
        <dbReference type="Proteomes" id="UP001199916"/>
    </source>
</evidence>
<evidence type="ECO:0000256" key="1">
    <source>
        <dbReference type="SAM" id="Phobius"/>
    </source>
</evidence>